<feature type="compositionally biased region" description="Polar residues" evidence="1">
    <location>
        <begin position="76"/>
        <end position="89"/>
    </location>
</feature>
<feature type="region of interest" description="Disordered" evidence="1">
    <location>
        <begin position="467"/>
        <end position="532"/>
    </location>
</feature>
<protein>
    <submittedName>
        <fullName evidence="2">Zinc finger CCCH domain-containing protein 3</fullName>
    </submittedName>
</protein>
<evidence type="ECO:0000313" key="2">
    <source>
        <dbReference type="WBParaSite" id="GPUH_0000469101-mRNA-1"/>
    </source>
</evidence>
<feature type="region of interest" description="Disordered" evidence="1">
    <location>
        <begin position="601"/>
        <end position="630"/>
    </location>
</feature>
<feature type="compositionally biased region" description="Polar residues" evidence="1">
    <location>
        <begin position="1"/>
        <end position="10"/>
    </location>
</feature>
<sequence length="630" mass="69978">LFTVNGATMPSTTGGTSSALSSAGLSASHVASKEYGINAAKLTFSPHQRLPPKPKFPNSRKSPVPPLCQNRALLTPTKSGTRTALTGTSRAPRGTPSYMAPTLSSLQKIRPRSKSVSTASTKTPRIGYNSKPVYWQNTRSGSVSRISRRQRFPTSRPTSQGSTLKWYSRAAPKQASIGSPMTDEAFESEPESSRASARARRKVIVWQQTTAEPLPRSSRFERFPTIGGTPRRRGVSRTNSSLSLTPSGTFWKTTTQTAPERTSRWDRFTERQRMVSEPGRSRFSRFHIPISQGSTLKWYSRVAAKQASIGSLVTGNAFESEPGPSRASTRVRRKVIVWQQTTADPLTRSSRFERFPTTSGTPRSRDMTRTNSSLSLTPSGTFWKTTTQTAPERTSRWDRFTERQRMVSEPGRSRFSRFRSPTLQGSTMKWYSRAAPKHSLVTGDAFNNEPGSSTASARARRKLIVWQQTTAKPLPRSSRFKRFSTTSGTPKSRGATGTDSSLSLTPSGTFWKSATQRGPEKTSRWDRFPEPGRLHFSRFRSPASYLSTARTTSSQLRTARPCKQLSPMSLLKVRSAQQPYTTLLLGPSSEYQIEDTQATLAADSSDGDRENLFWQQTSSQPPPRTSRTVR</sequence>
<feature type="compositionally biased region" description="Polar residues" evidence="1">
    <location>
        <begin position="152"/>
        <end position="165"/>
    </location>
</feature>
<feature type="region of interest" description="Disordered" evidence="1">
    <location>
        <begin position="1"/>
        <end position="21"/>
    </location>
</feature>
<feature type="region of interest" description="Disordered" evidence="1">
    <location>
        <begin position="45"/>
        <end position="196"/>
    </location>
</feature>
<proteinExistence type="predicted"/>
<feature type="compositionally biased region" description="Polar residues" evidence="1">
    <location>
        <begin position="495"/>
        <end position="516"/>
    </location>
</feature>
<dbReference type="WBParaSite" id="GPUH_0000469101-mRNA-1">
    <property type="protein sequence ID" value="GPUH_0000469101-mRNA-1"/>
    <property type="gene ID" value="GPUH_0000469101"/>
</dbReference>
<feature type="compositionally biased region" description="Polar residues" evidence="1">
    <location>
        <begin position="236"/>
        <end position="260"/>
    </location>
</feature>
<evidence type="ECO:0000256" key="1">
    <source>
        <dbReference type="SAM" id="MobiDB-lite"/>
    </source>
</evidence>
<feature type="compositionally biased region" description="Polar residues" evidence="1">
    <location>
        <begin position="135"/>
        <end position="145"/>
    </location>
</feature>
<organism evidence="2">
    <name type="scientific">Gongylonema pulchrum</name>
    <dbReference type="NCBI Taxonomy" id="637853"/>
    <lineage>
        <taxon>Eukaryota</taxon>
        <taxon>Metazoa</taxon>
        <taxon>Ecdysozoa</taxon>
        <taxon>Nematoda</taxon>
        <taxon>Chromadorea</taxon>
        <taxon>Rhabditida</taxon>
        <taxon>Spirurina</taxon>
        <taxon>Spiruromorpha</taxon>
        <taxon>Spiruroidea</taxon>
        <taxon>Gongylonematidae</taxon>
        <taxon>Gongylonema</taxon>
    </lineage>
</organism>
<feature type="region of interest" description="Disordered" evidence="1">
    <location>
        <begin position="219"/>
        <end position="260"/>
    </location>
</feature>
<feature type="region of interest" description="Disordered" evidence="1">
    <location>
        <begin position="352"/>
        <end position="394"/>
    </location>
</feature>
<feature type="compositionally biased region" description="Low complexity" evidence="1">
    <location>
        <begin position="11"/>
        <end position="21"/>
    </location>
</feature>
<reference evidence="2" key="1">
    <citation type="submission" date="2016-06" db="UniProtKB">
        <authorList>
            <consortium name="WormBaseParasite"/>
        </authorList>
    </citation>
    <scope>IDENTIFICATION</scope>
</reference>
<accession>A0A183D7J3</accession>
<name>A0A183D7J3_9BILA</name>
<feature type="compositionally biased region" description="Basic and acidic residues" evidence="1">
    <location>
        <begin position="518"/>
        <end position="532"/>
    </location>
</feature>
<feature type="compositionally biased region" description="Polar residues" evidence="1">
    <location>
        <begin position="369"/>
        <end position="392"/>
    </location>
</feature>
<feature type="compositionally biased region" description="Polar residues" evidence="1">
    <location>
        <begin position="114"/>
        <end position="123"/>
    </location>
</feature>
<feature type="compositionally biased region" description="Polar residues" evidence="1">
    <location>
        <begin position="613"/>
        <end position="630"/>
    </location>
</feature>
<dbReference type="AlphaFoldDB" id="A0A183D7J3"/>